<evidence type="ECO:0000313" key="2">
    <source>
        <dbReference type="Proteomes" id="UP001642464"/>
    </source>
</evidence>
<comment type="caution">
    <text evidence="1">The sequence shown here is derived from an EMBL/GenBank/DDBJ whole genome shotgun (WGS) entry which is preliminary data.</text>
</comment>
<proteinExistence type="predicted"/>
<dbReference type="InterPro" id="IPR003329">
    <property type="entry name" value="Cytidylyl_trans"/>
</dbReference>
<keyword evidence="1" id="KW-0548">Nucleotidyltransferase</keyword>
<dbReference type="PANTHER" id="PTHR21485">
    <property type="entry name" value="HAD SUPERFAMILY MEMBERS CMAS AND KDSC"/>
    <property type="match status" value="1"/>
</dbReference>
<dbReference type="SUPFAM" id="SSF53448">
    <property type="entry name" value="Nucleotide-diphospho-sugar transferases"/>
    <property type="match status" value="1"/>
</dbReference>
<dbReference type="Gene3D" id="3.90.550.10">
    <property type="entry name" value="Spore Coat Polysaccharide Biosynthesis Protein SpsA, Chain A"/>
    <property type="match status" value="1"/>
</dbReference>
<dbReference type="InterPro" id="IPR050793">
    <property type="entry name" value="CMP-NeuNAc_synthase"/>
</dbReference>
<reference evidence="1 2" key="1">
    <citation type="submission" date="2024-02" db="EMBL/GenBank/DDBJ databases">
        <authorList>
            <person name="Chen Y."/>
            <person name="Shah S."/>
            <person name="Dougan E. K."/>
            <person name="Thang M."/>
            <person name="Chan C."/>
        </authorList>
    </citation>
    <scope>NUCLEOTIDE SEQUENCE [LARGE SCALE GENOMIC DNA]</scope>
</reference>
<dbReference type="CDD" id="cd02513">
    <property type="entry name" value="CMP-NeuAc_Synthase"/>
    <property type="match status" value="1"/>
</dbReference>
<dbReference type="PANTHER" id="PTHR21485:SF3">
    <property type="entry name" value="N-ACYLNEURAMINATE CYTIDYLYLTRANSFERASE"/>
    <property type="match status" value="1"/>
</dbReference>
<dbReference type="EMBL" id="CAXAMM010016814">
    <property type="protein sequence ID" value="CAK9039874.1"/>
    <property type="molecule type" value="Genomic_DNA"/>
</dbReference>
<keyword evidence="2" id="KW-1185">Reference proteome</keyword>
<protein>
    <submittedName>
        <fullName evidence="1">N-acylneuraminate cytidylyltransferase A (CMP-sialic acid synthetase 1)</fullName>
    </submittedName>
</protein>
<organism evidence="1 2">
    <name type="scientific">Durusdinium trenchii</name>
    <dbReference type="NCBI Taxonomy" id="1381693"/>
    <lineage>
        <taxon>Eukaryota</taxon>
        <taxon>Sar</taxon>
        <taxon>Alveolata</taxon>
        <taxon>Dinophyceae</taxon>
        <taxon>Suessiales</taxon>
        <taxon>Symbiodiniaceae</taxon>
        <taxon>Durusdinium</taxon>
    </lineage>
</organism>
<dbReference type="InterPro" id="IPR029044">
    <property type="entry name" value="Nucleotide-diphossugar_trans"/>
</dbReference>
<evidence type="ECO:0000313" key="1">
    <source>
        <dbReference type="EMBL" id="CAK9039874.1"/>
    </source>
</evidence>
<dbReference type="Pfam" id="PF02348">
    <property type="entry name" value="CTP_transf_3"/>
    <property type="match status" value="1"/>
</dbReference>
<keyword evidence="1" id="KW-0808">Transferase</keyword>
<dbReference type="GO" id="GO:0016779">
    <property type="term" value="F:nucleotidyltransferase activity"/>
    <property type="evidence" value="ECO:0007669"/>
    <property type="project" value="UniProtKB-KW"/>
</dbReference>
<name>A0ABP0LMR9_9DINO</name>
<dbReference type="Proteomes" id="UP001642464">
    <property type="component" value="Unassembled WGS sequence"/>
</dbReference>
<accession>A0ABP0LMR9</accession>
<gene>
    <name evidence="1" type="ORF">SCF082_LOCUS23283</name>
</gene>
<sequence>MQEQQLNFHRNPMRRKDPGPMHAWLSKWGFLYIDIVLSQDLAGRPLLAWCVKAALDSGCFDEVYVSTDHDGIAEVAGKAGARVHRRAPETATSSASTELAMADFARAHPDYDVLCLIQATSPLTTPYHFREAIALFKRHQADSLVTAVRSNRFRWRIDPDGAAHAENYLPAKRPRRQDWDGELIENGAFYLTKKDVLEKDNCRLGGKIALYEMPEHTFVELDSPVDWSIMECLCKEHGYTPAANSEDRKRRF</sequence>